<feature type="domain" description="SOCS box" evidence="10">
    <location>
        <begin position="263"/>
        <end position="313"/>
    </location>
</feature>
<evidence type="ECO:0000256" key="7">
    <source>
        <dbReference type="ARBA" id="ARBA00067431"/>
    </source>
</evidence>
<comment type="subunit">
    <text evidence="6">Interacts with CUL5 and RNF7.</text>
</comment>
<evidence type="ECO:0000256" key="8">
    <source>
        <dbReference type="PROSITE-ProRule" id="PRU00023"/>
    </source>
</evidence>
<comment type="pathway">
    <text evidence="1">Protein modification; protein ubiquitination.</text>
</comment>
<dbReference type="Pfam" id="PF00023">
    <property type="entry name" value="Ank"/>
    <property type="match status" value="1"/>
</dbReference>
<evidence type="ECO:0000256" key="4">
    <source>
        <dbReference type="ARBA" id="ARBA00023043"/>
    </source>
</evidence>
<dbReference type="SMART" id="SM00969">
    <property type="entry name" value="SOCS_box"/>
    <property type="match status" value="1"/>
</dbReference>
<dbReference type="PANTHER" id="PTHR24198">
    <property type="entry name" value="ANKYRIN REPEAT AND PROTEIN KINASE DOMAIN-CONTAINING PROTEIN"/>
    <property type="match status" value="1"/>
</dbReference>
<feature type="repeat" description="ANK" evidence="8">
    <location>
        <begin position="72"/>
        <end position="101"/>
    </location>
</feature>
<evidence type="ECO:0000313" key="12">
    <source>
        <dbReference type="Proteomes" id="UP000327493"/>
    </source>
</evidence>
<comment type="caution">
    <text evidence="11">The sequence shown here is derived from an EMBL/GenBank/DDBJ whole genome shotgun (WGS) entry which is preliminary data.</text>
</comment>
<gene>
    <name evidence="11" type="ORF">FQN60_009850</name>
</gene>
<dbReference type="InterPro" id="IPR036770">
    <property type="entry name" value="Ankyrin_rpt-contain_sf"/>
</dbReference>
<dbReference type="Pfam" id="PF12796">
    <property type="entry name" value="Ank_2"/>
    <property type="match status" value="1"/>
</dbReference>
<evidence type="ECO:0000256" key="6">
    <source>
        <dbReference type="ARBA" id="ARBA00065032"/>
    </source>
</evidence>
<comment type="function">
    <text evidence="5">Probable substrate-recognition component of a SCF-like ECS (Elongin-Cullin-SOCS-box protein) E3 ubiquitin-protein ligase complex which mediates the ubiquitination and subsequent proteasomal degradation of target proteins.</text>
</comment>
<dbReference type="GO" id="GO:0016567">
    <property type="term" value="P:protein ubiquitination"/>
    <property type="evidence" value="ECO:0007669"/>
    <property type="project" value="UniProtKB-UniPathway"/>
</dbReference>
<keyword evidence="3" id="KW-0833">Ubl conjugation pathway</keyword>
<dbReference type="PROSITE" id="PS50225">
    <property type="entry name" value="SOCS"/>
    <property type="match status" value="1"/>
</dbReference>
<dbReference type="AlphaFoldDB" id="A0A5J5D7E3"/>
<keyword evidence="12" id="KW-1185">Reference proteome</keyword>
<dbReference type="Pfam" id="PF07525">
    <property type="entry name" value="SOCS_box"/>
    <property type="match status" value="1"/>
</dbReference>
<dbReference type="EMBL" id="VOFY01000010">
    <property type="protein sequence ID" value="KAA8588505.1"/>
    <property type="molecule type" value="Genomic_DNA"/>
</dbReference>
<dbReference type="SMART" id="SM00248">
    <property type="entry name" value="ANK"/>
    <property type="match status" value="6"/>
</dbReference>
<keyword evidence="4 8" id="KW-0040">ANK repeat</keyword>
<dbReference type="Proteomes" id="UP000327493">
    <property type="component" value="Chromosome 10"/>
</dbReference>
<dbReference type="PROSITE" id="PS50297">
    <property type="entry name" value="ANK_REP_REGION"/>
    <property type="match status" value="3"/>
</dbReference>
<dbReference type="InterPro" id="IPR002110">
    <property type="entry name" value="Ankyrin_rpt"/>
</dbReference>
<dbReference type="PROSITE" id="PS50088">
    <property type="entry name" value="ANK_REPEAT"/>
    <property type="match status" value="3"/>
</dbReference>
<dbReference type="PANTHER" id="PTHR24198:SF165">
    <property type="entry name" value="ANKYRIN REPEAT-CONTAINING PROTEIN-RELATED"/>
    <property type="match status" value="1"/>
</dbReference>
<name>A0A5J5D7E3_9PERO</name>
<keyword evidence="2" id="KW-0677">Repeat</keyword>
<evidence type="ECO:0000256" key="1">
    <source>
        <dbReference type="ARBA" id="ARBA00004906"/>
    </source>
</evidence>
<dbReference type="UniPathway" id="UPA00143"/>
<feature type="repeat" description="ANK" evidence="8">
    <location>
        <begin position="102"/>
        <end position="134"/>
    </location>
</feature>
<evidence type="ECO:0000313" key="11">
    <source>
        <dbReference type="EMBL" id="KAA8588505.1"/>
    </source>
</evidence>
<feature type="region of interest" description="Disordered" evidence="9">
    <location>
        <begin position="466"/>
        <end position="487"/>
    </location>
</feature>
<evidence type="ECO:0000256" key="3">
    <source>
        <dbReference type="ARBA" id="ARBA00022786"/>
    </source>
</evidence>
<proteinExistence type="predicted"/>
<evidence type="ECO:0000259" key="10">
    <source>
        <dbReference type="PROSITE" id="PS50225"/>
    </source>
</evidence>
<evidence type="ECO:0000256" key="9">
    <source>
        <dbReference type="SAM" id="MobiDB-lite"/>
    </source>
</evidence>
<feature type="repeat" description="ANK" evidence="8">
    <location>
        <begin position="135"/>
        <end position="167"/>
    </location>
</feature>
<evidence type="ECO:0000256" key="5">
    <source>
        <dbReference type="ARBA" id="ARBA00059401"/>
    </source>
</evidence>
<evidence type="ECO:0000256" key="2">
    <source>
        <dbReference type="ARBA" id="ARBA00022737"/>
    </source>
</evidence>
<reference evidence="11 12" key="1">
    <citation type="submission" date="2019-08" db="EMBL/GenBank/DDBJ databases">
        <title>A chromosome-level genome assembly, high-density linkage maps, and genome scans reveal the genomic architecture of hybrid incompatibilities underlying speciation via character displacement in darters (Percidae: Etheostominae).</title>
        <authorList>
            <person name="Moran R.L."/>
            <person name="Catchen J.M."/>
            <person name="Fuller R.C."/>
        </authorList>
    </citation>
    <scope>NUCLEOTIDE SEQUENCE [LARGE SCALE GENOMIC DNA]</scope>
    <source>
        <strain evidence="11">EspeVRDwgs_2016</strain>
        <tissue evidence="11">Muscle</tissue>
    </source>
</reference>
<dbReference type="Gene3D" id="1.25.40.20">
    <property type="entry name" value="Ankyrin repeat-containing domain"/>
    <property type="match status" value="1"/>
</dbReference>
<organism evidence="11 12">
    <name type="scientific">Etheostoma spectabile</name>
    <name type="common">orangethroat darter</name>
    <dbReference type="NCBI Taxonomy" id="54343"/>
    <lineage>
        <taxon>Eukaryota</taxon>
        <taxon>Metazoa</taxon>
        <taxon>Chordata</taxon>
        <taxon>Craniata</taxon>
        <taxon>Vertebrata</taxon>
        <taxon>Euteleostomi</taxon>
        <taxon>Actinopterygii</taxon>
        <taxon>Neopterygii</taxon>
        <taxon>Teleostei</taxon>
        <taxon>Neoteleostei</taxon>
        <taxon>Acanthomorphata</taxon>
        <taxon>Eupercaria</taxon>
        <taxon>Perciformes</taxon>
        <taxon>Percoidei</taxon>
        <taxon>Percidae</taxon>
        <taxon>Etheostomatinae</taxon>
        <taxon>Etheostoma</taxon>
    </lineage>
</organism>
<dbReference type="FunFam" id="1.25.40.20:FF:000096">
    <property type="entry name" value="Ankyrin repeat and SOCS box containing 12"/>
    <property type="match status" value="1"/>
</dbReference>
<protein>
    <recommendedName>
        <fullName evidence="7">Ankyrin repeat and SOCS box protein 12</fullName>
    </recommendedName>
</protein>
<dbReference type="InterPro" id="IPR001496">
    <property type="entry name" value="SOCS_box"/>
</dbReference>
<sequence>MVLGQAVNNSLMDISKIFSLLQPKEDDEDSEHCQALNNAVSSNDVTLLSELLSQESYRRSINARSGWGVPVTPLRTAAALGHLRCLEVLLEHGAEVDSLDVKAQTPLFTAVNGKHLDCVVALLKAGADPNGSQYNNCSPVLTAAREGDVDVLRELLRLGAEVDVRAKVPEWAANATACRGPLYISAVYGHLDCFKLLLLHGANPNFNCTDEKMLARIKQPKTVLEVCLRYGCGVEYIQLLIDFGADVYLPTLIIDKTTKQNEALLLLLKERACPKTLMSQTRLAIRRCLPCASRELAVDSLNVPVILRNYLKHDTCNSSLEIRWQCRANCQNTDQIWKHNGEERTDLKLRPLETHQSVTGHLRATDSSHLCSSLWCRLTLLQRCSLSKTPSELPAQCYRGGLWGERGRGSDTRQVDRSLPISCSQLFHLSGKLSLAKRKSHSPSLARATRSVESEEEIQTSVALELARLGQNGSNSETHRPLRRPRQ</sequence>
<dbReference type="SUPFAM" id="SSF48403">
    <property type="entry name" value="Ankyrin repeat"/>
    <property type="match status" value="1"/>
</dbReference>
<accession>A0A5J5D7E3</accession>